<dbReference type="AlphaFoldDB" id="A0A1F6EGG8"/>
<evidence type="ECO:0000313" key="2">
    <source>
        <dbReference type="Proteomes" id="UP000177306"/>
    </source>
</evidence>
<accession>A0A1F6EGG8</accession>
<protein>
    <submittedName>
        <fullName evidence="1">Uncharacterized protein</fullName>
    </submittedName>
</protein>
<organism evidence="1 2">
    <name type="scientific">Candidatus Kaiserbacteria bacterium RIFCSPLOWO2_01_FULL_53_17</name>
    <dbReference type="NCBI Taxonomy" id="1798511"/>
    <lineage>
        <taxon>Bacteria</taxon>
        <taxon>Candidatus Kaiseribacteriota</taxon>
    </lineage>
</organism>
<gene>
    <name evidence="1" type="ORF">A3A38_03695</name>
</gene>
<comment type="caution">
    <text evidence="1">The sequence shown here is derived from an EMBL/GenBank/DDBJ whole genome shotgun (WGS) entry which is preliminary data.</text>
</comment>
<dbReference type="Proteomes" id="UP000177306">
    <property type="component" value="Unassembled WGS sequence"/>
</dbReference>
<dbReference type="EMBL" id="MFLY01000034">
    <property type="protein sequence ID" value="OGG72737.1"/>
    <property type="molecule type" value="Genomic_DNA"/>
</dbReference>
<sequence length="291" mass="33028">MEDFEWVGDHWVESIGIPGLSSCHFEVRHRTHDGVHFVDGIYFVGQAGTTDMLKELGVGVPRIVVKEDQNPHYDPEKRTAVINSIKNISELLVALHESAHHGQYDELTAPRVQSFKAMKQYLMKREIVIRIPDEELDEMDEVNTQLSAKPDDLSDSERSALVQRLVDVGGLPRAQALNDIMRIINEQDATGRVLNAIGNLEKYHALDFSKVRVKPIEGYQYKKNTLFTMYPWFDEHSFGAALEIGLASHQADVPLHTICKRLLGDLCEVAIPDELKAIPLPNKKLRYRHDV</sequence>
<name>A0A1F6EGG8_9BACT</name>
<evidence type="ECO:0000313" key="1">
    <source>
        <dbReference type="EMBL" id="OGG72737.1"/>
    </source>
</evidence>
<reference evidence="1 2" key="1">
    <citation type="journal article" date="2016" name="Nat. Commun.">
        <title>Thousands of microbial genomes shed light on interconnected biogeochemical processes in an aquifer system.</title>
        <authorList>
            <person name="Anantharaman K."/>
            <person name="Brown C.T."/>
            <person name="Hug L.A."/>
            <person name="Sharon I."/>
            <person name="Castelle C.J."/>
            <person name="Probst A.J."/>
            <person name="Thomas B.C."/>
            <person name="Singh A."/>
            <person name="Wilkins M.J."/>
            <person name="Karaoz U."/>
            <person name="Brodie E.L."/>
            <person name="Williams K.H."/>
            <person name="Hubbard S.S."/>
            <person name="Banfield J.F."/>
        </authorList>
    </citation>
    <scope>NUCLEOTIDE SEQUENCE [LARGE SCALE GENOMIC DNA]</scope>
</reference>
<proteinExistence type="predicted"/>